<reference evidence="4" key="1">
    <citation type="submission" date="2021-07" db="EMBL/GenBank/DDBJ databases">
        <authorList>
            <person name="Catto M.A."/>
            <person name="Jacobson A."/>
            <person name="Kennedy G."/>
            <person name="Labadie P."/>
            <person name="Hunt B.G."/>
            <person name="Srinivasan R."/>
        </authorList>
    </citation>
    <scope>NUCLEOTIDE SEQUENCE</scope>
    <source>
        <strain evidence="4">PL_HMW_Pooled</strain>
        <tissue evidence="4">Head</tissue>
    </source>
</reference>
<evidence type="ECO:0000256" key="2">
    <source>
        <dbReference type="SAM" id="MobiDB-lite"/>
    </source>
</evidence>
<dbReference type="PANTHER" id="PTHR37984:SF5">
    <property type="entry name" value="PROTEIN NYNRIN-LIKE"/>
    <property type="match status" value="1"/>
</dbReference>
<dbReference type="GO" id="GO:0003964">
    <property type="term" value="F:RNA-directed DNA polymerase activity"/>
    <property type="evidence" value="ECO:0007669"/>
    <property type="project" value="UniProtKB-EC"/>
</dbReference>
<dbReference type="SUPFAM" id="SSF53098">
    <property type="entry name" value="Ribonuclease H-like"/>
    <property type="match status" value="1"/>
</dbReference>
<feature type="compositionally biased region" description="Low complexity" evidence="2">
    <location>
        <begin position="877"/>
        <end position="887"/>
    </location>
</feature>
<dbReference type="GO" id="GO:0015074">
    <property type="term" value="P:DNA integration"/>
    <property type="evidence" value="ECO:0007669"/>
    <property type="project" value="InterPro"/>
</dbReference>
<feature type="compositionally biased region" description="Basic and acidic residues" evidence="2">
    <location>
        <begin position="109"/>
        <end position="131"/>
    </location>
</feature>
<feature type="region of interest" description="Disordered" evidence="2">
    <location>
        <begin position="107"/>
        <end position="177"/>
    </location>
</feature>
<feature type="compositionally biased region" description="Low complexity" evidence="2">
    <location>
        <begin position="994"/>
        <end position="1011"/>
    </location>
</feature>
<organism evidence="4 5">
    <name type="scientific">Frankliniella fusca</name>
    <dbReference type="NCBI Taxonomy" id="407009"/>
    <lineage>
        <taxon>Eukaryota</taxon>
        <taxon>Metazoa</taxon>
        <taxon>Ecdysozoa</taxon>
        <taxon>Arthropoda</taxon>
        <taxon>Hexapoda</taxon>
        <taxon>Insecta</taxon>
        <taxon>Pterygota</taxon>
        <taxon>Neoptera</taxon>
        <taxon>Paraneoptera</taxon>
        <taxon>Thysanoptera</taxon>
        <taxon>Terebrantia</taxon>
        <taxon>Thripoidea</taxon>
        <taxon>Thripidae</taxon>
        <taxon>Frankliniella</taxon>
    </lineage>
</organism>
<dbReference type="GO" id="GO:0003676">
    <property type="term" value="F:nucleic acid binding"/>
    <property type="evidence" value="ECO:0007669"/>
    <property type="project" value="InterPro"/>
</dbReference>
<feature type="compositionally biased region" description="Low complexity" evidence="2">
    <location>
        <begin position="910"/>
        <end position="943"/>
    </location>
</feature>
<feature type="compositionally biased region" description="Basic residues" evidence="2">
    <location>
        <begin position="888"/>
        <end position="900"/>
    </location>
</feature>
<feature type="region of interest" description="Disordered" evidence="2">
    <location>
        <begin position="867"/>
        <end position="1030"/>
    </location>
</feature>
<dbReference type="Proteomes" id="UP001219518">
    <property type="component" value="Unassembled WGS sequence"/>
</dbReference>
<dbReference type="PROSITE" id="PS50994">
    <property type="entry name" value="INTEGRASE"/>
    <property type="match status" value="1"/>
</dbReference>
<evidence type="ECO:0000259" key="3">
    <source>
        <dbReference type="PROSITE" id="PS50994"/>
    </source>
</evidence>
<dbReference type="EMBL" id="JAHWGI010000935">
    <property type="protein sequence ID" value="KAK3918346.1"/>
    <property type="molecule type" value="Genomic_DNA"/>
</dbReference>
<dbReference type="InterPro" id="IPR036397">
    <property type="entry name" value="RNaseH_sf"/>
</dbReference>
<evidence type="ECO:0000313" key="5">
    <source>
        <dbReference type="Proteomes" id="UP001219518"/>
    </source>
</evidence>
<dbReference type="InterPro" id="IPR012337">
    <property type="entry name" value="RNaseH-like_sf"/>
</dbReference>
<dbReference type="Pfam" id="PF00665">
    <property type="entry name" value="rve"/>
    <property type="match status" value="1"/>
</dbReference>
<dbReference type="FunFam" id="1.10.340.70:FF:000001">
    <property type="entry name" value="Retrovirus-related Pol polyprotein from transposon gypsy-like Protein"/>
    <property type="match status" value="1"/>
</dbReference>
<name>A0AAE1HCR7_9NEOP</name>
<dbReference type="InterPro" id="IPR041588">
    <property type="entry name" value="Integrase_H2C2"/>
</dbReference>
<dbReference type="Gene3D" id="3.30.420.10">
    <property type="entry name" value="Ribonuclease H-like superfamily/Ribonuclease H"/>
    <property type="match status" value="1"/>
</dbReference>
<dbReference type="EC" id="2.7.7.49" evidence="1"/>
<gene>
    <name evidence="4" type="ORF">KUF71_000918</name>
</gene>
<comment type="caution">
    <text evidence="4">The sequence shown here is derived from an EMBL/GenBank/DDBJ whole genome shotgun (WGS) entry which is preliminary data.</text>
</comment>
<dbReference type="InterPro" id="IPR001584">
    <property type="entry name" value="Integrase_cat-core"/>
</dbReference>
<reference evidence="4" key="2">
    <citation type="journal article" date="2023" name="BMC Genomics">
        <title>Pest status, molecular evolution, and epigenetic factors derived from the genome assembly of Frankliniella fusca, a thysanopteran phytovirus vector.</title>
        <authorList>
            <person name="Catto M.A."/>
            <person name="Labadie P.E."/>
            <person name="Jacobson A.L."/>
            <person name="Kennedy G.G."/>
            <person name="Srinivasan R."/>
            <person name="Hunt B.G."/>
        </authorList>
    </citation>
    <scope>NUCLEOTIDE SEQUENCE</scope>
    <source>
        <strain evidence="4">PL_HMW_Pooled</strain>
    </source>
</reference>
<dbReference type="AlphaFoldDB" id="A0AAE1HCR7"/>
<sequence length="1086" mass="120185">MDFIRGNREIVDADELKFTLRNPVTHEKFSHPFTLQQPSLDVGKFGAGCIYAVARATLGVEIQPYQTATCTVQLSGPSDLSDDDVPKLAQVLRARCVLESDGLVTWPKDGGRPRPRSTDSDLRSIEMEKSSNEGTIARSNSDHHETVAPRCGAASASDPVTTPFSLQTRERSYHVGPTDDVDQSLRVLPFGVVVPSDLLSERQCDFPLAVVPFAPGLIELEIQNNSGSHVILRKGSVVACVHPASLDELMFWYKNAPKEVMVQSASLELIPFTDKAEIQLEPRLPPISKDQPLPDDLQAMVDRCDLTSDQKASVADVVRCNHDVFVKHNDDFGCCPFSVRKAVIHGGDEWLDAQVSADQRADPDIGPIYAAVQQGQKPHFQEVVCFGPVTRSLWLQFNSLQIVNGVLKRRLEHPSGDSLLSVMQTVVPSSRTKDLVVDYHMGPSSGSHFGVSKCYSLLKERFYWPNMFTTVRDVISSCLRCAQVKGPAQKTRAEMKVFREGMLFGRYHADFLGPLQASEPDGYRYVLVVVEAFSSWPEAIPLRTLQAEEVARALVTHVFSRLGAPYSIVTDQATTFESSLFKEVMDIYKIHKCRISGGKPSSNGKVENYIRSLTRQIAILANEEPSNWPDLIPHVLHAYRAAVNDVTGFSPYEILFGRQMRVPQDMACGLPPAAVPSTGTPLSYPARLRERLDKIHTLVRENTAKAAIRMKERYDKFSTLTYFKPGDIVMLYNRRRRRGKSTKLYGSWEGPYVIIDLLNDCIARIEQVQPAEMSKRPKPPKRLIVHVDRLAAVGSHLLDQNVSLNIFKEDDGDLDLDTCSLASDLEELSLETRMEVDNEFGLSFGDFGPPSAISTVAAAASAAPASAAPAPVPAPTAPVTASAPSRAPVRRVSRIPRRRPQPPAQPPARAPAQPQAQAQPQARPRAQAQPQAQTQPQPQAQPRAQPPAQPQAQPRAQPPTQPQAQPRQPSRGHTQARQRASLPAGQRKRPAQPPRRSAGPAARAPKRSAPGHVSRNQYKRKRQTPQKELSELRGHVQKLQQEIATLRQVSVPAQGPPMQMAMPSMPSPYAMPFPMFMPPMYPMWRQ</sequence>
<protein>
    <recommendedName>
        <fullName evidence="1">RNA-directed DNA polymerase</fullName>
        <ecNumber evidence="1">2.7.7.49</ecNumber>
    </recommendedName>
</protein>
<proteinExistence type="predicted"/>
<dbReference type="InterPro" id="IPR050951">
    <property type="entry name" value="Retrovirus_Pol_polyprotein"/>
</dbReference>
<keyword evidence="5" id="KW-1185">Reference proteome</keyword>
<accession>A0AAE1HCR7</accession>
<dbReference type="PANTHER" id="PTHR37984">
    <property type="entry name" value="PROTEIN CBG26694"/>
    <property type="match status" value="1"/>
</dbReference>
<feature type="domain" description="Integrase catalytic" evidence="3">
    <location>
        <begin position="492"/>
        <end position="659"/>
    </location>
</feature>
<feature type="compositionally biased region" description="Polar residues" evidence="2">
    <location>
        <begin position="158"/>
        <end position="167"/>
    </location>
</feature>
<dbReference type="Gene3D" id="1.10.340.70">
    <property type="match status" value="1"/>
</dbReference>
<evidence type="ECO:0000313" key="4">
    <source>
        <dbReference type="EMBL" id="KAK3918346.1"/>
    </source>
</evidence>
<dbReference type="FunFam" id="3.30.420.10:FF:000032">
    <property type="entry name" value="Retrovirus-related Pol polyprotein from transposon 297-like Protein"/>
    <property type="match status" value="1"/>
</dbReference>
<dbReference type="Pfam" id="PF17921">
    <property type="entry name" value="Integrase_H2C2"/>
    <property type="match status" value="1"/>
</dbReference>
<evidence type="ECO:0000256" key="1">
    <source>
        <dbReference type="ARBA" id="ARBA00012493"/>
    </source>
</evidence>